<reference evidence="1 2" key="1">
    <citation type="journal article" date="2020" name="PLoS ONE">
        <title>Weirdo19ES is a novel singleton mycobacteriophage that selects for glycolipid deficient phage-resistant M. smegmatis mutants.</title>
        <authorList>
            <person name="Suarez C.A."/>
            <person name="Franceschelli J.J."/>
            <person name="Tasselli S.E."/>
            <person name="Morbidoni H.R."/>
        </authorList>
    </citation>
    <scope>NUCLEOTIDE SEQUENCE [LARGE SCALE GENOMIC DNA]</scope>
</reference>
<sequence>MNTELAAIKAALDEQDFATARDLATAYVTAHSEEFTDYQRIVAEAATEAEAIAAVVAAVEALRAAGLTDQQYRAEAFHLHRWNPQNIGGEFEPSIRNET</sequence>
<evidence type="ECO:0000313" key="2">
    <source>
        <dbReference type="Proteomes" id="UP000501191"/>
    </source>
</evidence>
<name>A0A6M2YSU2_9CAUD</name>
<dbReference type="KEGG" id="vg:63911459"/>
<dbReference type="Proteomes" id="UP000501191">
    <property type="component" value="Segment"/>
</dbReference>
<keyword evidence="2" id="KW-1185">Reference proteome</keyword>
<dbReference type="EMBL" id="MN103533">
    <property type="protein sequence ID" value="QEA10791.1"/>
    <property type="molecule type" value="Genomic_DNA"/>
</dbReference>
<accession>A0A6M2YSU2</accession>
<dbReference type="GeneID" id="63911459"/>
<dbReference type="RefSeq" id="YP_010050724.1">
    <property type="nucleotide sequence ID" value="NC_054433.1"/>
</dbReference>
<organism evidence="1 2">
    <name type="scientific">Mycobacterium phage Weirdo19</name>
    <dbReference type="NCBI Taxonomy" id="2601610"/>
    <lineage>
        <taxon>Viruses</taxon>
        <taxon>Duplodnaviria</taxon>
        <taxon>Heunggongvirae</taxon>
        <taxon>Uroviricota</taxon>
        <taxon>Caudoviricetes</taxon>
        <taxon>Rosariovirus</taxon>
        <taxon>Rosariovirus Weirdo19ES</taxon>
    </lineage>
</organism>
<protein>
    <submittedName>
        <fullName evidence="1">Uncharacterized protein</fullName>
    </submittedName>
</protein>
<proteinExistence type="predicted"/>
<evidence type="ECO:0000313" key="1">
    <source>
        <dbReference type="EMBL" id="QEA10791.1"/>
    </source>
</evidence>